<gene>
    <name evidence="6" type="ORF">dnl_53680</name>
</gene>
<dbReference type="Gene3D" id="3.40.190.290">
    <property type="match status" value="1"/>
</dbReference>
<keyword evidence="3" id="KW-0238">DNA-binding</keyword>
<reference evidence="6" key="1">
    <citation type="journal article" date="2021" name="Microb. Physiol.">
        <title>Proteogenomic Insights into the Physiology of Marine, Sulfate-Reducing, Filamentous Desulfonema limicola and Desulfonema magnum.</title>
        <authorList>
            <person name="Schnaars V."/>
            <person name="Wohlbrand L."/>
            <person name="Scheve S."/>
            <person name="Hinrichs C."/>
            <person name="Reinhardt R."/>
            <person name="Rabus R."/>
        </authorList>
    </citation>
    <scope>NUCLEOTIDE SEQUENCE</scope>
    <source>
        <strain evidence="6">5ac10</strain>
    </source>
</reference>
<feature type="domain" description="HTH lysR-type" evidence="5">
    <location>
        <begin position="1"/>
        <end position="58"/>
    </location>
</feature>
<proteinExistence type="inferred from homology"/>
<evidence type="ECO:0000313" key="6">
    <source>
        <dbReference type="EMBL" id="QTA82979.1"/>
    </source>
</evidence>
<organism evidence="6 7">
    <name type="scientific">Desulfonema limicola</name>
    <dbReference type="NCBI Taxonomy" id="45656"/>
    <lineage>
        <taxon>Bacteria</taxon>
        <taxon>Pseudomonadati</taxon>
        <taxon>Thermodesulfobacteriota</taxon>
        <taxon>Desulfobacteria</taxon>
        <taxon>Desulfobacterales</taxon>
        <taxon>Desulfococcaceae</taxon>
        <taxon>Desulfonema</taxon>
    </lineage>
</organism>
<dbReference type="FunFam" id="1.10.10.10:FF:000001">
    <property type="entry name" value="LysR family transcriptional regulator"/>
    <property type="match status" value="1"/>
</dbReference>
<dbReference type="PANTHER" id="PTHR30126:SF40">
    <property type="entry name" value="HTH-TYPE TRANSCRIPTIONAL REGULATOR GLTR"/>
    <property type="match status" value="1"/>
</dbReference>
<dbReference type="InterPro" id="IPR036388">
    <property type="entry name" value="WH-like_DNA-bd_sf"/>
</dbReference>
<evidence type="ECO:0000256" key="1">
    <source>
        <dbReference type="ARBA" id="ARBA00009437"/>
    </source>
</evidence>
<dbReference type="EMBL" id="CP061799">
    <property type="protein sequence ID" value="QTA82979.1"/>
    <property type="molecule type" value="Genomic_DNA"/>
</dbReference>
<evidence type="ECO:0000313" key="7">
    <source>
        <dbReference type="Proteomes" id="UP000663720"/>
    </source>
</evidence>
<dbReference type="RefSeq" id="WP_207688834.1">
    <property type="nucleotide sequence ID" value="NZ_CP061799.1"/>
</dbReference>
<dbReference type="AlphaFoldDB" id="A0A975GJ29"/>
<dbReference type="InterPro" id="IPR047788">
    <property type="entry name" value="LysR-like_Sec_metab"/>
</dbReference>
<dbReference type="CDD" id="cd08420">
    <property type="entry name" value="PBP2_CysL_like"/>
    <property type="match status" value="1"/>
</dbReference>
<dbReference type="InterPro" id="IPR036390">
    <property type="entry name" value="WH_DNA-bd_sf"/>
</dbReference>
<evidence type="ECO:0000256" key="2">
    <source>
        <dbReference type="ARBA" id="ARBA00023015"/>
    </source>
</evidence>
<evidence type="ECO:0000259" key="5">
    <source>
        <dbReference type="PROSITE" id="PS50931"/>
    </source>
</evidence>
<evidence type="ECO:0000256" key="4">
    <source>
        <dbReference type="ARBA" id="ARBA00023163"/>
    </source>
</evidence>
<dbReference type="PROSITE" id="PS50931">
    <property type="entry name" value="HTH_LYSR"/>
    <property type="match status" value="1"/>
</dbReference>
<dbReference type="InterPro" id="IPR005119">
    <property type="entry name" value="LysR_subst-bd"/>
</dbReference>
<dbReference type="Pfam" id="PF03466">
    <property type="entry name" value="LysR_substrate"/>
    <property type="match status" value="1"/>
</dbReference>
<keyword evidence="7" id="KW-1185">Reference proteome</keyword>
<accession>A0A975GJ29</accession>
<dbReference type="KEGG" id="dli:dnl_53680"/>
<dbReference type="PRINTS" id="PR00039">
    <property type="entry name" value="HTHLYSR"/>
</dbReference>
<protein>
    <submittedName>
        <fullName evidence="6">Transcriptional activator protein, LysR family</fullName>
    </submittedName>
</protein>
<dbReference type="PANTHER" id="PTHR30126">
    <property type="entry name" value="HTH-TYPE TRANSCRIPTIONAL REGULATOR"/>
    <property type="match status" value="1"/>
</dbReference>
<dbReference type="SUPFAM" id="SSF46785">
    <property type="entry name" value="Winged helix' DNA-binding domain"/>
    <property type="match status" value="1"/>
</dbReference>
<evidence type="ECO:0000256" key="3">
    <source>
        <dbReference type="ARBA" id="ARBA00023125"/>
    </source>
</evidence>
<dbReference type="InterPro" id="IPR000847">
    <property type="entry name" value="LysR_HTH_N"/>
</dbReference>
<keyword evidence="4" id="KW-0804">Transcription</keyword>
<dbReference type="Proteomes" id="UP000663720">
    <property type="component" value="Chromosome"/>
</dbReference>
<sequence>MDLWQLNIFCKVVEFKSFSKAGKKANLSQPTVSSHIKDLEDHFGCRLIDRLSKEAVPTSAGKLLYEYAKKLLRLRDETETALAEFHGNIQGRLIIGGSTIPGVYILPRIIGSFVKEYPGVTISLVIEDTEKIVKHIVQGSLELGIVGAEISDKKIFQEKLISDEMCLFVSQKHKWADLSEVDMDMLFKEPFIIREPGSGTLKSFQASLVNMGCNKDDMNIIAEMGSTAAVIQGIKNNIGVSILSRMAVSDELQEKKIKAVAVKGLDLIRSFYLTTYKYKTPSPIAGAFMSSIKKEIKAQNENPA</sequence>
<dbReference type="Pfam" id="PF00126">
    <property type="entry name" value="HTH_1"/>
    <property type="match status" value="1"/>
</dbReference>
<dbReference type="NCBIfam" id="NF040786">
    <property type="entry name" value="LysR_Sec_metab"/>
    <property type="match status" value="1"/>
</dbReference>
<dbReference type="GO" id="GO:0003700">
    <property type="term" value="F:DNA-binding transcription factor activity"/>
    <property type="evidence" value="ECO:0007669"/>
    <property type="project" value="InterPro"/>
</dbReference>
<dbReference type="GO" id="GO:0000976">
    <property type="term" value="F:transcription cis-regulatory region binding"/>
    <property type="evidence" value="ECO:0007669"/>
    <property type="project" value="TreeGrafter"/>
</dbReference>
<name>A0A975GJ29_9BACT</name>
<dbReference type="SUPFAM" id="SSF53850">
    <property type="entry name" value="Periplasmic binding protein-like II"/>
    <property type="match status" value="1"/>
</dbReference>
<dbReference type="Gene3D" id="1.10.10.10">
    <property type="entry name" value="Winged helix-like DNA-binding domain superfamily/Winged helix DNA-binding domain"/>
    <property type="match status" value="1"/>
</dbReference>
<comment type="similarity">
    <text evidence="1">Belongs to the LysR transcriptional regulatory family.</text>
</comment>
<keyword evidence="2" id="KW-0805">Transcription regulation</keyword>